<gene>
    <name evidence="1" type="ORF">P0Y53_13380</name>
</gene>
<organism evidence="1 2">
    <name type="scientific">Candidatus Pseudobacter hemicellulosilyticus</name>
    <dbReference type="NCBI Taxonomy" id="3121375"/>
    <lineage>
        <taxon>Bacteria</taxon>
        <taxon>Pseudomonadati</taxon>
        <taxon>Bacteroidota</taxon>
        <taxon>Chitinophagia</taxon>
        <taxon>Chitinophagales</taxon>
        <taxon>Chitinophagaceae</taxon>
        <taxon>Pseudobacter</taxon>
    </lineage>
</organism>
<evidence type="ECO:0000313" key="1">
    <source>
        <dbReference type="EMBL" id="WEK33477.1"/>
    </source>
</evidence>
<proteinExistence type="predicted"/>
<sequence length="84" mass="9716">MTKTDILHKNRIRRFVKTTIEIRRTPEQLPEAEPARVIPISKEQPIARQKATAITTVKQEMIISQALDPFFTGPIYRAKDFDPL</sequence>
<reference evidence="1" key="1">
    <citation type="submission" date="2023-03" db="EMBL/GenBank/DDBJ databases">
        <title>Andean soil-derived lignocellulolytic bacterial consortium as a source of novel taxa and putative plastic-active enzymes.</title>
        <authorList>
            <person name="Diaz-Garcia L."/>
            <person name="Chuvochina M."/>
            <person name="Feuerriegel G."/>
            <person name="Bunk B."/>
            <person name="Sproer C."/>
            <person name="Streit W.R."/>
            <person name="Rodriguez L.M."/>
            <person name="Overmann J."/>
            <person name="Jimenez D.J."/>
        </authorList>
    </citation>
    <scope>NUCLEOTIDE SEQUENCE</scope>
    <source>
        <strain evidence="1">MAG 7</strain>
    </source>
</reference>
<dbReference type="Proteomes" id="UP001220610">
    <property type="component" value="Chromosome"/>
</dbReference>
<dbReference type="AlphaFoldDB" id="A0AAJ5WMS1"/>
<dbReference type="EMBL" id="CP119311">
    <property type="protein sequence ID" value="WEK33477.1"/>
    <property type="molecule type" value="Genomic_DNA"/>
</dbReference>
<accession>A0AAJ5WMS1</accession>
<protein>
    <submittedName>
        <fullName evidence="1">Uncharacterized protein</fullName>
    </submittedName>
</protein>
<evidence type="ECO:0000313" key="2">
    <source>
        <dbReference type="Proteomes" id="UP001220610"/>
    </source>
</evidence>
<name>A0AAJ5WMS1_9BACT</name>